<feature type="transmembrane region" description="Helical" evidence="5">
    <location>
        <begin position="184"/>
        <end position="203"/>
    </location>
</feature>
<keyword evidence="3 5" id="KW-1133">Transmembrane helix</keyword>
<feature type="transmembrane region" description="Helical" evidence="5">
    <location>
        <begin position="47"/>
        <end position="65"/>
    </location>
</feature>
<accession>A0A1F5P873</accession>
<feature type="domain" description="O-antigen ligase-related" evidence="6">
    <location>
        <begin position="219"/>
        <end position="369"/>
    </location>
</feature>
<dbReference type="Pfam" id="PF04932">
    <property type="entry name" value="Wzy_C"/>
    <property type="match status" value="1"/>
</dbReference>
<evidence type="ECO:0000259" key="6">
    <source>
        <dbReference type="Pfam" id="PF04932"/>
    </source>
</evidence>
<evidence type="ECO:0000313" key="8">
    <source>
        <dbReference type="Proteomes" id="UP000176786"/>
    </source>
</evidence>
<feature type="transmembrane region" description="Helical" evidence="5">
    <location>
        <begin position="260"/>
        <end position="280"/>
    </location>
</feature>
<feature type="transmembrane region" description="Helical" evidence="5">
    <location>
        <begin position="356"/>
        <end position="376"/>
    </location>
</feature>
<comment type="caution">
    <text evidence="7">The sequence shown here is derived from an EMBL/GenBank/DDBJ whole genome shotgun (WGS) entry which is preliminary data.</text>
</comment>
<feature type="transmembrane region" description="Helical" evidence="5">
    <location>
        <begin position="118"/>
        <end position="135"/>
    </location>
</feature>
<keyword evidence="2 5" id="KW-0812">Transmembrane</keyword>
<dbReference type="EMBL" id="MFES01000013">
    <property type="protein sequence ID" value="OGE86078.1"/>
    <property type="molecule type" value="Genomic_DNA"/>
</dbReference>
<dbReference type="InterPro" id="IPR007016">
    <property type="entry name" value="O-antigen_ligase-rel_domated"/>
</dbReference>
<evidence type="ECO:0000256" key="2">
    <source>
        <dbReference type="ARBA" id="ARBA00022692"/>
    </source>
</evidence>
<feature type="transmembrane region" description="Helical" evidence="5">
    <location>
        <begin position="86"/>
        <end position="106"/>
    </location>
</feature>
<dbReference type="GO" id="GO:0016020">
    <property type="term" value="C:membrane"/>
    <property type="evidence" value="ECO:0007669"/>
    <property type="project" value="UniProtKB-SubCell"/>
</dbReference>
<feature type="transmembrane region" description="Helical" evidence="5">
    <location>
        <begin position="235"/>
        <end position="253"/>
    </location>
</feature>
<keyword evidence="4 5" id="KW-0472">Membrane</keyword>
<gene>
    <name evidence="7" type="ORF">A3J48_03910</name>
</gene>
<dbReference type="PANTHER" id="PTHR37422">
    <property type="entry name" value="TEICHURONIC ACID BIOSYNTHESIS PROTEIN TUAE"/>
    <property type="match status" value="1"/>
</dbReference>
<feature type="transmembrane region" description="Helical" evidence="5">
    <location>
        <begin position="417"/>
        <end position="432"/>
    </location>
</feature>
<organism evidence="7 8">
    <name type="scientific">Candidatus Doudnabacteria bacterium RIFCSPHIGHO2_02_FULL_46_11</name>
    <dbReference type="NCBI Taxonomy" id="1817832"/>
    <lineage>
        <taxon>Bacteria</taxon>
        <taxon>Candidatus Doudnaibacteriota</taxon>
    </lineage>
</organism>
<sequence>MFLLLPLFISAAFSLTLLAPLAGLVFLSAILPAFLIRFQLYGIPTSILELATYSVALAIVARIALDAELRRAVKEKMIFVWRERCGVVISVGLFFAAALIATLFSVDFERSLGVLKGWYLDPLIFGVLFFLVSRGGGDIIKVIAGFSVGAAVLSGLGIVEYFSTFDAYSTIGTRADSIFESPNYLAMLLAPIIAMVIAVLAFVRDVWRQVIILSLLLASLALNLVAFYLTFSYGGFVGLTLAVIWLFGAFAFGKMRNRKTIILIGAALAVILLLVAASSFGSAKFQRDFFDREGLSSFRGRAELWQTAVFIIKKQPLAGLGLGNYDKGYLRYAHEAIGGEPLEPLMIHAHNIFLDFWTDSGIIGLLAFLLLAGYFFKLYWSVRLYSPGLANGAAAAMIATLGHGLLDTPYFKNDLSYIFWFIIFIPITLAYLKHESRTKFTE</sequence>
<evidence type="ECO:0000256" key="1">
    <source>
        <dbReference type="ARBA" id="ARBA00004141"/>
    </source>
</evidence>
<dbReference type="PANTHER" id="PTHR37422:SF13">
    <property type="entry name" value="LIPOPOLYSACCHARIDE BIOSYNTHESIS PROTEIN PA4999-RELATED"/>
    <property type="match status" value="1"/>
</dbReference>
<dbReference type="AlphaFoldDB" id="A0A1F5P873"/>
<evidence type="ECO:0000256" key="3">
    <source>
        <dbReference type="ARBA" id="ARBA00022989"/>
    </source>
</evidence>
<feature type="transmembrane region" description="Helical" evidence="5">
    <location>
        <begin position="388"/>
        <end position="405"/>
    </location>
</feature>
<proteinExistence type="predicted"/>
<dbReference type="InterPro" id="IPR051533">
    <property type="entry name" value="WaaL-like"/>
</dbReference>
<evidence type="ECO:0000313" key="7">
    <source>
        <dbReference type="EMBL" id="OGE86078.1"/>
    </source>
</evidence>
<protein>
    <recommendedName>
        <fullName evidence="6">O-antigen ligase-related domain-containing protein</fullName>
    </recommendedName>
</protein>
<evidence type="ECO:0000256" key="5">
    <source>
        <dbReference type="SAM" id="Phobius"/>
    </source>
</evidence>
<dbReference type="Proteomes" id="UP000176786">
    <property type="component" value="Unassembled WGS sequence"/>
</dbReference>
<reference evidence="7 8" key="1">
    <citation type="journal article" date="2016" name="Nat. Commun.">
        <title>Thousands of microbial genomes shed light on interconnected biogeochemical processes in an aquifer system.</title>
        <authorList>
            <person name="Anantharaman K."/>
            <person name="Brown C.T."/>
            <person name="Hug L.A."/>
            <person name="Sharon I."/>
            <person name="Castelle C.J."/>
            <person name="Probst A.J."/>
            <person name="Thomas B.C."/>
            <person name="Singh A."/>
            <person name="Wilkins M.J."/>
            <person name="Karaoz U."/>
            <person name="Brodie E.L."/>
            <person name="Williams K.H."/>
            <person name="Hubbard S.S."/>
            <person name="Banfield J.F."/>
        </authorList>
    </citation>
    <scope>NUCLEOTIDE SEQUENCE [LARGE SCALE GENOMIC DNA]</scope>
</reference>
<dbReference type="STRING" id="1817832.A3J48_03910"/>
<comment type="subcellular location">
    <subcellularLocation>
        <location evidence="1">Membrane</location>
        <topology evidence="1">Multi-pass membrane protein</topology>
    </subcellularLocation>
</comment>
<feature type="transmembrane region" description="Helical" evidence="5">
    <location>
        <begin position="210"/>
        <end position="229"/>
    </location>
</feature>
<evidence type="ECO:0000256" key="4">
    <source>
        <dbReference type="ARBA" id="ARBA00023136"/>
    </source>
</evidence>
<name>A0A1F5P873_9BACT</name>
<feature type="transmembrane region" description="Helical" evidence="5">
    <location>
        <begin position="142"/>
        <end position="164"/>
    </location>
</feature>